<dbReference type="EMBL" id="MFMD01000007">
    <property type="protein sequence ID" value="OGG76577.1"/>
    <property type="molecule type" value="Genomic_DNA"/>
</dbReference>
<dbReference type="CDD" id="cd12797">
    <property type="entry name" value="M23_peptidase"/>
    <property type="match status" value="1"/>
</dbReference>
<organism evidence="2 3">
    <name type="scientific">Candidatus Kaiserbacteria bacterium RIFCSPLOWO2_01_FULL_55_19</name>
    <dbReference type="NCBI Taxonomy" id="1798516"/>
    <lineage>
        <taxon>Bacteria</taxon>
        <taxon>Candidatus Kaiseribacteriota</taxon>
    </lineage>
</organism>
<dbReference type="SMART" id="SM00257">
    <property type="entry name" value="LysM"/>
    <property type="match status" value="2"/>
</dbReference>
<evidence type="ECO:0000313" key="2">
    <source>
        <dbReference type="EMBL" id="OGG76577.1"/>
    </source>
</evidence>
<gene>
    <name evidence="2" type="ORF">A2950_00380</name>
</gene>
<name>A0A1F6ESH7_9BACT</name>
<dbReference type="STRING" id="1798516.A2950_00380"/>
<dbReference type="Pfam" id="PF01551">
    <property type="entry name" value="Peptidase_M23"/>
    <property type="match status" value="1"/>
</dbReference>
<feature type="domain" description="LysM" evidence="1">
    <location>
        <begin position="164"/>
        <end position="208"/>
    </location>
</feature>
<dbReference type="InterPro" id="IPR036779">
    <property type="entry name" value="LysM_dom_sf"/>
</dbReference>
<dbReference type="InterPro" id="IPR016047">
    <property type="entry name" value="M23ase_b-sheet_dom"/>
</dbReference>
<reference evidence="2 3" key="1">
    <citation type="journal article" date="2016" name="Nat. Commun.">
        <title>Thousands of microbial genomes shed light on interconnected biogeochemical processes in an aquifer system.</title>
        <authorList>
            <person name="Anantharaman K."/>
            <person name="Brown C.T."/>
            <person name="Hug L.A."/>
            <person name="Sharon I."/>
            <person name="Castelle C.J."/>
            <person name="Probst A.J."/>
            <person name="Thomas B.C."/>
            <person name="Singh A."/>
            <person name="Wilkins M.J."/>
            <person name="Karaoz U."/>
            <person name="Brodie E.L."/>
            <person name="Williams K.H."/>
            <person name="Hubbard S.S."/>
            <person name="Banfield J.F."/>
        </authorList>
    </citation>
    <scope>NUCLEOTIDE SEQUENCE [LARGE SCALE GENOMIC DNA]</scope>
</reference>
<evidence type="ECO:0000259" key="1">
    <source>
        <dbReference type="PROSITE" id="PS51782"/>
    </source>
</evidence>
<dbReference type="PANTHER" id="PTHR21666:SF270">
    <property type="entry name" value="MUREIN HYDROLASE ACTIVATOR ENVC"/>
    <property type="match status" value="1"/>
</dbReference>
<dbReference type="InterPro" id="IPR011055">
    <property type="entry name" value="Dup_hybrid_motif"/>
</dbReference>
<accession>A0A1F6ESH7</accession>
<dbReference type="InterPro" id="IPR018392">
    <property type="entry name" value="LysM"/>
</dbReference>
<dbReference type="SUPFAM" id="SSF54106">
    <property type="entry name" value="LysM domain"/>
    <property type="match status" value="2"/>
</dbReference>
<dbReference type="GO" id="GO:0004222">
    <property type="term" value="F:metalloendopeptidase activity"/>
    <property type="evidence" value="ECO:0007669"/>
    <property type="project" value="TreeGrafter"/>
</dbReference>
<sequence>MYYDRPTDIPRFPIKFNPPFLILGLAAVFAATVLLPNQTSAFWPFSTNASATVNVSVSGAKTPALVAATNSDPNPDKGLGATIQTSGGRALLAYAGPSGTIADVAKPIPPDRISVYVVRSGDTLSDIAGMFNVSVNTIVWANNLKGANDVHPGDTLVILPVSGVERTVVKGDTLKSLAKRYDADALEIAQFNGLDLDDPLVIGSTLIIPGGEIAAPAPAPSYAAASTPEPYLGGGGPVQLGFYSHPVPGGRITQGLHGKNGIDIGAARGTPIHAAADGTVIIARGSGWNGGYGNYVVISHSNGSQTLYSHMRSVIVTAGQSVVSGQVIGYMGATGRVTGVHLHFEVRGAANPFRTCRTGSICQPE</sequence>
<dbReference type="Gene3D" id="2.70.70.10">
    <property type="entry name" value="Glucose Permease (Domain IIA)"/>
    <property type="match status" value="1"/>
</dbReference>
<comment type="caution">
    <text evidence="2">The sequence shown here is derived from an EMBL/GenBank/DDBJ whole genome shotgun (WGS) entry which is preliminary data.</text>
</comment>
<dbReference type="AlphaFoldDB" id="A0A1F6ESH7"/>
<dbReference type="Gene3D" id="3.10.350.10">
    <property type="entry name" value="LysM domain"/>
    <property type="match status" value="2"/>
</dbReference>
<proteinExistence type="predicted"/>
<evidence type="ECO:0000313" key="3">
    <source>
        <dbReference type="Proteomes" id="UP000176714"/>
    </source>
</evidence>
<dbReference type="InterPro" id="IPR050570">
    <property type="entry name" value="Cell_wall_metabolism_enzyme"/>
</dbReference>
<dbReference type="PANTHER" id="PTHR21666">
    <property type="entry name" value="PEPTIDASE-RELATED"/>
    <property type="match status" value="1"/>
</dbReference>
<dbReference type="Proteomes" id="UP000176714">
    <property type="component" value="Unassembled WGS sequence"/>
</dbReference>
<feature type="domain" description="LysM" evidence="1">
    <location>
        <begin position="114"/>
        <end position="158"/>
    </location>
</feature>
<dbReference type="SUPFAM" id="SSF51261">
    <property type="entry name" value="Duplicated hybrid motif"/>
    <property type="match status" value="1"/>
</dbReference>
<dbReference type="PROSITE" id="PS51782">
    <property type="entry name" value="LYSM"/>
    <property type="match status" value="2"/>
</dbReference>
<dbReference type="Pfam" id="PF01476">
    <property type="entry name" value="LysM"/>
    <property type="match status" value="2"/>
</dbReference>
<protein>
    <recommendedName>
        <fullName evidence="1">LysM domain-containing protein</fullName>
    </recommendedName>
</protein>
<dbReference type="CDD" id="cd00118">
    <property type="entry name" value="LysM"/>
    <property type="match status" value="2"/>
</dbReference>